<feature type="transmembrane region" description="Helical" evidence="12">
    <location>
        <begin position="6"/>
        <end position="24"/>
    </location>
</feature>
<feature type="transmembrane region" description="Helical" evidence="12">
    <location>
        <begin position="494"/>
        <end position="515"/>
    </location>
</feature>
<comment type="subcellular location">
    <subcellularLocation>
        <location evidence="1">Cell membrane</location>
        <topology evidence="1">Multi-pass membrane protein</topology>
    </subcellularLocation>
</comment>
<dbReference type="RefSeq" id="WP_194739007.1">
    <property type="nucleotide sequence ID" value="NZ_JADKYY010000004.1"/>
</dbReference>
<evidence type="ECO:0000256" key="11">
    <source>
        <dbReference type="RuleBase" id="RU362091"/>
    </source>
</evidence>
<feature type="transmembrane region" description="Helical" evidence="12">
    <location>
        <begin position="159"/>
        <end position="179"/>
    </location>
</feature>
<keyword evidence="7" id="KW-0915">Sodium</keyword>
<dbReference type="InterPro" id="IPR038377">
    <property type="entry name" value="Na/Glc_symporter_sf"/>
</dbReference>
<proteinExistence type="inferred from homology"/>
<keyword evidence="10" id="KW-0739">Sodium transport</keyword>
<evidence type="ECO:0000256" key="12">
    <source>
        <dbReference type="SAM" id="Phobius"/>
    </source>
</evidence>
<evidence type="ECO:0000256" key="7">
    <source>
        <dbReference type="ARBA" id="ARBA00023053"/>
    </source>
</evidence>
<keyword evidence="4" id="KW-1003">Cell membrane</keyword>
<dbReference type="InterPro" id="IPR051163">
    <property type="entry name" value="Sodium:Solute_Symporter_SSF"/>
</dbReference>
<evidence type="ECO:0000256" key="10">
    <source>
        <dbReference type="ARBA" id="ARBA00023201"/>
    </source>
</evidence>
<feature type="transmembrane region" description="Helical" evidence="12">
    <location>
        <begin position="83"/>
        <end position="105"/>
    </location>
</feature>
<evidence type="ECO:0000256" key="9">
    <source>
        <dbReference type="ARBA" id="ARBA00023136"/>
    </source>
</evidence>
<dbReference type="Pfam" id="PF00474">
    <property type="entry name" value="SSF"/>
    <property type="match status" value="1"/>
</dbReference>
<sequence length="525" mass="58221">MNSATILLLFVFVYFIGLLVIAYFTSRNSDNQSFFIGNKKSKWWLVAFGMIGTSLSGVTFISVPGTVGKMTAGENPFGGFEYYMMVVGFFLGYFIVAFVLLPLYYRMNLTSIYTYLGRRFNVEAHKIGSVFFIISRSIGATARLYLVVNVLQIFLLESLGVPFFVTAGVILLMVLLYTFEGGVKTIVITDTLQTSFMILSLVACIVFILSSLDLSMSEAYAVLSEKQYTHLINTDYNSKTFFLKTVLGGMFITIAMTGLDQEMMQKNISVDNLRNSMKNMLTFAATLLLVNFAFLFLGGLLYLFAMENGAVYGHLVQVIEGKQTITNAFGFVGTEGTITNIMGDDLFPALSLQGYLPLGISIIFLIGLISALFPSADGALTAVTSSYCVDLLRLNEDTTRTEKQKKAARMKVHLIFTVVFFILIMVFKAINDKSIVYLIMEVAGYTYGPLLGLFAFGILTRQQIVRKGAILAVTLIAPVLTYLFNTWVSSVSSYQIGVELILINGLITFLGLWLIRDKSAPLYTR</sequence>
<comment type="caution">
    <text evidence="13">The sequence shown here is derived from an EMBL/GenBank/DDBJ whole genome shotgun (WGS) entry which is preliminary data.</text>
</comment>
<keyword evidence="5 12" id="KW-0812">Transmembrane</keyword>
<feature type="transmembrane region" description="Helical" evidence="12">
    <location>
        <begin position="241"/>
        <end position="259"/>
    </location>
</feature>
<dbReference type="CDD" id="cd10326">
    <property type="entry name" value="SLC5sbd_NIS-like"/>
    <property type="match status" value="1"/>
</dbReference>
<organism evidence="13 14">
    <name type="scientific">Planobacterium oryzisoli</name>
    <dbReference type="NCBI Taxonomy" id="2771435"/>
    <lineage>
        <taxon>Bacteria</taxon>
        <taxon>Pseudomonadati</taxon>
        <taxon>Bacteroidota</taxon>
        <taxon>Flavobacteriia</taxon>
        <taxon>Flavobacteriales</taxon>
        <taxon>Weeksellaceae</taxon>
        <taxon>Chryseobacterium group</taxon>
        <taxon>Chryseobacterium</taxon>
    </lineage>
</organism>
<dbReference type="PROSITE" id="PS50283">
    <property type="entry name" value="NA_SOLUT_SYMP_3"/>
    <property type="match status" value="1"/>
</dbReference>
<keyword evidence="9 12" id="KW-0472">Membrane</keyword>
<feature type="transmembrane region" description="Helical" evidence="12">
    <location>
        <begin position="280"/>
        <end position="305"/>
    </location>
</feature>
<keyword evidence="6 12" id="KW-1133">Transmembrane helix</keyword>
<accession>A0A931EBG0</accession>
<keyword evidence="14" id="KW-1185">Reference proteome</keyword>
<evidence type="ECO:0000256" key="8">
    <source>
        <dbReference type="ARBA" id="ARBA00023065"/>
    </source>
</evidence>
<dbReference type="GO" id="GO:0006814">
    <property type="term" value="P:sodium ion transport"/>
    <property type="evidence" value="ECO:0007669"/>
    <property type="project" value="UniProtKB-KW"/>
</dbReference>
<dbReference type="GO" id="GO:0005886">
    <property type="term" value="C:plasma membrane"/>
    <property type="evidence" value="ECO:0007669"/>
    <property type="project" value="UniProtKB-SubCell"/>
</dbReference>
<feature type="transmembrane region" description="Helical" evidence="12">
    <location>
        <begin position="354"/>
        <end position="373"/>
    </location>
</feature>
<dbReference type="PANTHER" id="PTHR42985:SF47">
    <property type="entry name" value="INTEGRAL MEMBRANE TRANSPORT PROTEIN"/>
    <property type="match status" value="1"/>
</dbReference>
<feature type="transmembrane region" description="Helical" evidence="12">
    <location>
        <begin position="468"/>
        <end position="488"/>
    </location>
</feature>
<evidence type="ECO:0000313" key="13">
    <source>
        <dbReference type="EMBL" id="MBF5027084.1"/>
    </source>
</evidence>
<evidence type="ECO:0000256" key="2">
    <source>
        <dbReference type="ARBA" id="ARBA00006434"/>
    </source>
</evidence>
<protein>
    <submittedName>
        <fullName evidence="13">Sodium:solute symporter</fullName>
    </submittedName>
</protein>
<evidence type="ECO:0000256" key="3">
    <source>
        <dbReference type="ARBA" id="ARBA00022448"/>
    </source>
</evidence>
<gene>
    <name evidence="13" type="ORF">IC612_04645</name>
</gene>
<dbReference type="InterPro" id="IPR001734">
    <property type="entry name" value="Na/solute_symporter"/>
</dbReference>
<name>A0A931EBG0_9FLAO</name>
<feature type="transmembrane region" description="Helical" evidence="12">
    <location>
        <begin position="126"/>
        <end position="147"/>
    </location>
</feature>
<dbReference type="EMBL" id="JADKYY010000004">
    <property type="protein sequence ID" value="MBF5027084.1"/>
    <property type="molecule type" value="Genomic_DNA"/>
</dbReference>
<feature type="transmembrane region" description="Helical" evidence="12">
    <location>
        <begin position="412"/>
        <end position="430"/>
    </location>
</feature>
<reference evidence="13" key="1">
    <citation type="submission" date="2020-11" db="EMBL/GenBank/DDBJ databases">
        <title>Genome seq and assembly of Planobacterium sp.</title>
        <authorList>
            <person name="Chhetri G."/>
        </authorList>
    </citation>
    <scope>NUCLEOTIDE SEQUENCE</scope>
    <source>
        <strain evidence="13">GCR5</strain>
    </source>
</reference>
<keyword evidence="8" id="KW-0406">Ion transport</keyword>
<comment type="similarity">
    <text evidence="2 11">Belongs to the sodium:solute symporter (SSF) (TC 2.A.21) family.</text>
</comment>
<dbReference type="PANTHER" id="PTHR42985">
    <property type="entry name" value="SODIUM-COUPLED MONOCARBOXYLATE TRANSPORTER"/>
    <property type="match status" value="1"/>
</dbReference>
<feature type="transmembrane region" description="Helical" evidence="12">
    <location>
        <begin position="436"/>
        <end position="456"/>
    </location>
</feature>
<keyword evidence="3" id="KW-0813">Transport</keyword>
<feature type="transmembrane region" description="Helical" evidence="12">
    <location>
        <begin position="44"/>
        <end position="63"/>
    </location>
</feature>
<feature type="transmembrane region" description="Helical" evidence="12">
    <location>
        <begin position="191"/>
        <end position="212"/>
    </location>
</feature>
<evidence type="ECO:0000256" key="6">
    <source>
        <dbReference type="ARBA" id="ARBA00022989"/>
    </source>
</evidence>
<dbReference type="GO" id="GO:0015293">
    <property type="term" value="F:symporter activity"/>
    <property type="evidence" value="ECO:0007669"/>
    <property type="project" value="TreeGrafter"/>
</dbReference>
<evidence type="ECO:0000313" key="14">
    <source>
        <dbReference type="Proteomes" id="UP000694480"/>
    </source>
</evidence>
<dbReference type="Gene3D" id="1.20.1730.10">
    <property type="entry name" value="Sodium/glucose cotransporter"/>
    <property type="match status" value="1"/>
</dbReference>
<dbReference type="AlphaFoldDB" id="A0A931EBG0"/>
<evidence type="ECO:0000256" key="5">
    <source>
        <dbReference type="ARBA" id="ARBA00022692"/>
    </source>
</evidence>
<dbReference type="Proteomes" id="UP000694480">
    <property type="component" value="Unassembled WGS sequence"/>
</dbReference>
<evidence type="ECO:0000256" key="4">
    <source>
        <dbReference type="ARBA" id="ARBA00022475"/>
    </source>
</evidence>
<evidence type="ECO:0000256" key="1">
    <source>
        <dbReference type="ARBA" id="ARBA00004651"/>
    </source>
</evidence>